<name>A0ABT9A4N2_9BACT</name>
<organism evidence="2 3">
    <name type="scientific">Hymenobacter mellowenesis</name>
    <dbReference type="NCBI Taxonomy" id="3063995"/>
    <lineage>
        <taxon>Bacteria</taxon>
        <taxon>Pseudomonadati</taxon>
        <taxon>Bacteroidota</taxon>
        <taxon>Cytophagia</taxon>
        <taxon>Cytophagales</taxon>
        <taxon>Hymenobacteraceae</taxon>
        <taxon>Hymenobacter</taxon>
    </lineage>
</organism>
<evidence type="ECO:0000259" key="1">
    <source>
        <dbReference type="Pfam" id="PF14534"/>
    </source>
</evidence>
<dbReference type="InterPro" id="IPR027843">
    <property type="entry name" value="DUF4440"/>
</dbReference>
<keyword evidence="3" id="KW-1185">Reference proteome</keyword>
<dbReference type="SUPFAM" id="SSF54427">
    <property type="entry name" value="NTF2-like"/>
    <property type="match status" value="1"/>
</dbReference>
<comment type="caution">
    <text evidence="2">The sequence shown here is derived from an EMBL/GenBank/DDBJ whole genome shotgun (WGS) entry which is preliminary data.</text>
</comment>
<dbReference type="Proteomes" id="UP001167796">
    <property type="component" value="Unassembled WGS sequence"/>
</dbReference>
<dbReference type="RefSeq" id="WP_305009478.1">
    <property type="nucleotide sequence ID" value="NZ_JAUQSX010000001.1"/>
</dbReference>
<gene>
    <name evidence="2" type="ORF">Q5H92_00445</name>
</gene>
<feature type="domain" description="DUF4440" evidence="1">
    <location>
        <begin position="37"/>
        <end position="130"/>
    </location>
</feature>
<dbReference type="Gene3D" id="3.10.450.50">
    <property type="match status" value="2"/>
</dbReference>
<evidence type="ECO:0000313" key="3">
    <source>
        <dbReference type="Proteomes" id="UP001167796"/>
    </source>
</evidence>
<dbReference type="InterPro" id="IPR032710">
    <property type="entry name" value="NTF2-like_dom_sf"/>
</dbReference>
<proteinExistence type="predicted"/>
<dbReference type="EMBL" id="JAUQSX010000001">
    <property type="protein sequence ID" value="MDO7844808.1"/>
    <property type="molecule type" value="Genomic_DNA"/>
</dbReference>
<reference evidence="2" key="1">
    <citation type="submission" date="2023-07" db="EMBL/GenBank/DDBJ databases">
        <authorList>
            <person name="Kim M.K."/>
        </authorList>
    </citation>
    <scope>NUCLEOTIDE SEQUENCE</scope>
    <source>
        <strain evidence="2">M29</strain>
    </source>
</reference>
<sequence>MKNSLTLIALLALGLPFGGWGQARQAVIDAENSFAAQATQAGTKAAFLAFSAPTGFVAEGGKLMNAQEVWQARPAQPTTRLTWYPVLADVAQSGDVGYTTGPWTQLKDGQPQTAGEYVTVWRKQPDGTWKFAVDMGIERIGAAPAKPATVPQPRLQAAVATPSMAPSGIILDVDRKFATAELSKPGASYEQSLSAEARLYRPGLSMMQGAAAVANMKNLGDSYIFAPTTGYLAAAGDLGYVVGDLRRIATAKHPEEKGSYLRIWRREAVAGWRLVLEIFNFAPVPVTTAGASSGAAGQSPLKRPQ</sequence>
<accession>A0ABT9A4N2</accession>
<dbReference type="Pfam" id="PF14534">
    <property type="entry name" value="DUF4440"/>
    <property type="match status" value="1"/>
</dbReference>
<evidence type="ECO:0000313" key="2">
    <source>
        <dbReference type="EMBL" id="MDO7844808.1"/>
    </source>
</evidence>
<protein>
    <recommendedName>
        <fullName evidence="1">DUF4440 domain-containing protein</fullName>
    </recommendedName>
</protein>